<feature type="transmembrane region" description="Helical" evidence="1">
    <location>
        <begin position="49"/>
        <end position="67"/>
    </location>
</feature>
<dbReference type="RefSeq" id="WP_238478146.1">
    <property type="nucleotide sequence ID" value="NZ_CP064786.1"/>
</dbReference>
<accession>A0A897MV26</accession>
<dbReference type="Pfam" id="PF26072">
    <property type="entry name" value="DUF8029"/>
    <property type="match status" value="1"/>
</dbReference>
<evidence type="ECO:0000313" key="3">
    <source>
        <dbReference type="Proteomes" id="UP000663586"/>
    </source>
</evidence>
<evidence type="ECO:0000256" key="1">
    <source>
        <dbReference type="SAM" id="Phobius"/>
    </source>
</evidence>
<sequence>MFSAISPAAAPLIVDAMPSDPLAQALVGIVLLALVTIVGRFLLSLAWKLLMFAAVGVAILYGLTLVGI</sequence>
<keyword evidence="3" id="KW-1185">Reference proteome</keyword>
<proteinExistence type="predicted"/>
<keyword evidence="1" id="KW-1133">Transmembrane helix</keyword>
<gene>
    <name evidence="2" type="ORF">AArcS_2933</name>
</gene>
<keyword evidence="1" id="KW-0812">Transmembrane</keyword>
<keyword evidence="1" id="KW-0472">Membrane</keyword>
<dbReference type="AlphaFoldDB" id="A0A897MV26"/>
<protein>
    <submittedName>
        <fullName evidence="2">Uncharacterized protein</fullName>
    </submittedName>
</protein>
<dbReference type="EMBL" id="CP064786">
    <property type="protein sequence ID" value="QSG04121.1"/>
    <property type="molecule type" value="Genomic_DNA"/>
</dbReference>
<dbReference type="KEGG" id="hara:AArcS_2933"/>
<dbReference type="InterPro" id="IPR058342">
    <property type="entry name" value="DUF8029"/>
</dbReference>
<organism evidence="2 3">
    <name type="scientific">Natranaeroarchaeum sulfidigenes</name>
    <dbReference type="NCBI Taxonomy" id="2784880"/>
    <lineage>
        <taxon>Archaea</taxon>
        <taxon>Methanobacteriati</taxon>
        <taxon>Methanobacteriota</taxon>
        <taxon>Stenosarchaea group</taxon>
        <taxon>Halobacteria</taxon>
        <taxon>Halobacteriales</taxon>
        <taxon>Natronoarchaeaceae</taxon>
        <taxon>Natranaeroarchaeum</taxon>
    </lineage>
</organism>
<evidence type="ECO:0000313" key="2">
    <source>
        <dbReference type="EMBL" id="QSG04121.1"/>
    </source>
</evidence>
<dbReference type="GeneID" id="70686311"/>
<reference evidence="2" key="1">
    <citation type="submission" date="2020-11" db="EMBL/GenBank/DDBJ databases">
        <title>Carbohydrate-dependent, anaerobic sulfur respiration: A novel catabolism in halophilic archaea.</title>
        <authorList>
            <person name="Sorokin D.Y."/>
            <person name="Messina E."/>
            <person name="Smedile F."/>
            <person name="La Cono V."/>
            <person name="Hallsworth J.E."/>
            <person name="Yakimov M.M."/>
        </authorList>
    </citation>
    <scope>NUCLEOTIDE SEQUENCE</scope>
    <source>
        <strain evidence="2">AArc-S</strain>
    </source>
</reference>
<dbReference type="Proteomes" id="UP000663586">
    <property type="component" value="Chromosome"/>
</dbReference>
<feature type="transmembrane region" description="Helical" evidence="1">
    <location>
        <begin position="22"/>
        <end position="42"/>
    </location>
</feature>
<name>A0A897MV26_9EURY</name>